<keyword evidence="3" id="KW-0862">Zinc</keyword>
<accession>A0A444XYA6</accession>
<dbReference type="PANTHER" id="PTHR46868">
    <property type="entry name" value="FCS-LIKE ZINC FINGER 11"/>
    <property type="match status" value="1"/>
</dbReference>
<feature type="zinc finger region" description="FLZ-type" evidence="4">
    <location>
        <begin position="68"/>
        <end position="112"/>
    </location>
</feature>
<evidence type="ECO:0000256" key="3">
    <source>
        <dbReference type="ARBA" id="ARBA00022771"/>
    </source>
</evidence>
<gene>
    <name evidence="7" type="ORF">Ahy_B08g089604</name>
</gene>
<evidence type="ECO:0000313" key="7">
    <source>
        <dbReference type="EMBL" id="RYQ94662.1"/>
    </source>
</evidence>
<evidence type="ECO:0000313" key="8">
    <source>
        <dbReference type="Proteomes" id="UP000289738"/>
    </source>
</evidence>
<name>A0A444XYA6_ARAHY</name>
<dbReference type="InterPro" id="IPR007650">
    <property type="entry name" value="Zf-FLZ_dom"/>
</dbReference>
<dbReference type="InterPro" id="IPR044585">
    <property type="entry name" value="FLZ10/11"/>
</dbReference>
<keyword evidence="3" id="KW-0863">Zinc-finger</keyword>
<organism evidence="7 8">
    <name type="scientific">Arachis hypogaea</name>
    <name type="common">Peanut</name>
    <dbReference type="NCBI Taxonomy" id="3818"/>
    <lineage>
        <taxon>Eukaryota</taxon>
        <taxon>Viridiplantae</taxon>
        <taxon>Streptophyta</taxon>
        <taxon>Embryophyta</taxon>
        <taxon>Tracheophyta</taxon>
        <taxon>Spermatophyta</taxon>
        <taxon>Magnoliopsida</taxon>
        <taxon>eudicotyledons</taxon>
        <taxon>Gunneridae</taxon>
        <taxon>Pentapetalae</taxon>
        <taxon>rosids</taxon>
        <taxon>fabids</taxon>
        <taxon>Fabales</taxon>
        <taxon>Fabaceae</taxon>
        <taxon>Papilionoideae</taxon>
        <taxon>50 kb inversion clade</taxon>
        <taxon>dalbergioids sensu lato</taxon>
        <taxon>Dalbergieae</taxon>
        <taxon>Pterocarpus clade</taxon>
        <taxon>Arachis</taxon>
    </lineage>
</organism>
<proteinExistence type="inferred from homology"/>
<comment type="caution">
    <text evidence="7">The sequence shown here is derived from an EMBL/GenBank/DDBJ whole genome shotgun (WGS) entry which is preliminary data.</text>
</comment>
<dbReference type="PROSITE" id="PS51795">
    <property type="entry name" value="ZF_FLZ"/>
    <property type="match status" value="1"/>
</dbReference>
<comment type="similarity">
    <text evidence="1">Belongs to the FLZ family.</text>
</comment>
<evidence type="ECO:0000256" key="4">
    <source>
        <dbReference type="PROSITE-ProRule" id="PRU01131"/>
    </source>
</evidence>
<feature type="region of interest" description="Disordered" evidence="5">
    <location>
        <begin position="109"/>
        <end position="142"/>
    </location>
</feature>
<dbReference type="Proteomes" id="UP000289738">
    <property type="component" value="Chromosome B08"/>
</dbReference>
<dbReference type="AlphaFoldDB" id="A0A444XYA6"/>
<dbReference type="EMBL" id="SDMP01000018">
    <property type="protein sequence ID" value="RYQ94662.1"/>
    <property type="molecule type" value="Genomic_DNA"/>
</dbReference>
<keyword evidence="8" id="KW-1185">Reference proteome</keyword>
<protein>
    <recommendedName>
        <fullName evidence="6">FLZ-type domain-containing protein</fullName>
    </recommendedName>
</protein>
<dbReference type="GO" id="GO:0008270">
    <property type="term" value="F:zinc ion binding"/>
    <property type="evidence" value="ECO:0007669"/>
    <property type="project" value="UniProtKB-KW"/>
</dbReference>
<feature type="domain" description="FLZ-type" evidence="6">
    <location>
        <begin position="68"/>
        <end position="112"/>
    </location>
</feature>
<sequence length="142" mass="16567">MRLKTLRTTRVISRGPNPKTTHIFCDCILETHHDNNDEFKNHLKNEEMEKEKGVVSLLQTPIHYPSSEFLSFCHHCNKKLEEGKDIYMYRGERAFCSLTCRALEIMNDEELEEESDNTPSKNPPNQEHGEKLFETGIITSNR</sequence>
<evidence type="ECO:0000256" key="5">
    <source>
        <dbReference type="SAM" id="MobiDB-lite"/>
    </source>
</evidence>
<evidence type="ECO:0000256" key="1">
    <source>
        <dbReference type="ARBA" id="ARBA00009374"/>
    </source>
</evidence>
<reference evidence="7 8" key="1">
    <citation type="submission" date="2019-01" db="EMBL/GenBank/DDBJ databases">
        <title>Sequencing of cultivated peanut Arachis hypogaea provides insights into genome evolution and oil improvement.</title>
        <authorList>
            <person name="Chen X."/>
        </authorList>
    </citation>
    <scope>NUCLEOTIDE SEQUENCE [LARGE SCALE GENOMIC DNA]</scope>
    <source>
        <strain evidence="8">cv. Fuhuasheng</strain>
        <tissue evidence="7">Leaves</tissue>
    </source>
</reference>
<keyword evidence="2" id="KW-0479">Metal-binding</keyword>
<dbReference type="Pfam" id="PF04570">
    <property type="entry name" value="zf-FLZ"/>
    <property type="match status" value="1"/>
</dbReference>
<evidence type="ECO:0000256" key="2">
    <source>
        <dbReference type="ARBA" id="ARBA00022723"/>
    </source>
</evidence>
<evidence type="ECO:0000259" key="6">
    <source>
        <dbReference type="PROSITE" id="PS51795"/>
    </source>
</evidence>
<dbReference type="PANTHER" id="PTHR46868:SF3">
    <property type="entry name" value="FCS-LIKE ZINC FINGER 11"/>
    <property type="match status" value="1"/>
</dbReference>